<feature type="non-terminal residue" evidence="2">
    <location>
        <position position="196"/>
    </location>
</feature>
<dbReference type="Pfam" id="PF05685">
    <property type="entry name" value="Uma2"/>
    <property type="match status" value="1"/>
</dbReference>
<reference evidence="2" key="1">
    <citation type="submission" date="2022-08" db="EMBL/GenBank/DDBJ databases">
        <authorList>
            <person name="Kallberg Y."/>
            <person name="Tangrot J."/>
            <person name="Rosling A."/>
        </authorList>
    </citation>
    <scope>NUCLEOTIDE SEQUENCE</scope>
    <source>
        <strain evidence="2">Wild A</strain>
    </source>
</reference>
<gene>
    <name evidence="2" type="ORF">FWILDA_LOCUS17808</name>
</gene>
<dbReference type="PANTHER" id="PTHR34107">
    <property type="entry name" value="SLL0198 PROTEIN-RELATED"/>
    <property type="match status" value="1"/>
</dbReference>
<organism evidence="2 3">
    <name type="scientific">Funneliformis geosporum</name>
    <dbReference type="NCBI Taxonomy" id="1117311"/>
    <lineage>
        <taxon>Eukaryota</taxon>
        <taxon>Fungi</taxon>
        <taxon>Fungi incertae sedis</taxon>
        <taxon>Mucoromycota</taxon>
        <taxon>Glomeromycotina</taxon>
        <taxon>Glomeromycetes</taxon>
        <taxon>Glomerales</taxon>
        <taxon>Glomeraceae</taxon>
        <taxon>Funneliformis</taxon>
    </lineage>
</organism>
<keyword evidence="3" id="KW-1185">Reference proteome</keyword>
<dbReference type="OrthoDB" id="2385045at2759"/>
<protein>
    <submittedName>
        <fullName evidence="2">3391_t:CDS:1</fullName>
    </submittedName>
</protein>
<dbReference type="InterPro" id="IPR011335">
    <property type="entry name" value="Restrct_endonuc-II-like"/>
</dbReference>
<proteinExistence type="predicted"/>
<dbReference type="Proteomes" id="UP001153678">
    <property type="component" value="Unassembled WGS sequence"/>
</dbReference>
<dbReference type="Gene3D" id="3.90.1570.10">
    <property type="entry name" value="tt1808, chain A"/>
    <property type="match status" value="1"/>
</dbReference>
<dbReference type="InterPro" id="IPR012296">
    <property type="entry name" value="Nuclease_put_TT1808"/>
</dbReference>
<dbReference type="GO" id="GO:0006302">
    <property type="term" value="P:double-strand break repair"/>
    <property type="evidence" value="ECO:0007669"/>
    <property type="project" value="UniProtKB-ARBA"/>
</dbReference>
<name>A0A9W4WZ32_9GLOM</name>
<accession>A0A9W4WZ32</accession>
<evidence type="ECO:0000259" key="1">
    <source>
        <dbReference type="Pfam" id="PF05685"/>
    </source>
</evidence>
<dbReference type="EMBL" id="CAMKVN010015213">
    <property type="protein sequence ID" value="CAI2196900.1"/>
    <property type="molecule type" value="Genomic_DNA"/>
</dbReference>
<dbReference type="AlphaFoldDB" id="A0A9W4WZ32"/>
<feature type="domain" description="Putative restriction endonuclease" evidence="1">
    <location>
        <begin position="103"/>
        <end position="192"/>
    </location>
</feature>
<dbReference type="PANTHER" id="PTHR34107:SF4">
    <property type="entry name" value="SLL1222 PROTEIN"/>
    <property type="match status" value="1"/>
</dbReference>
<sequence length="196" mass="22536">MSKEFISEELEELEELETLLPSHYELDRDKLEVTHVDGVPITIEDFEELATTLPFPLKLELTDDKIVMIPVHNLTERLILLLKLPYGAEITLDSLDGTEVAKWNALSPNDQNKAFPTVSPNFVAEIRSSSDSEDYCHQKMLDYINADVEEGILIDPINRTLTIYRVDRNGDIVWNTRRNTRTFTFQILNGFVLNLQ</sequence>
<dbReference type="InterPro" id="IPR008538">
    <property type="entry name" value="Uma2"/>
</dbReference>
<dbReference type="CDD" id="cd06260">
    <property type="entry name" value="DUF820-like"/>
    <property type="match status" value="1"/>
</dbReference>
<comment type="caution">
    <text evidence="2">The sequence shown here is derived from an EMBL/GenBank/DDBJ whole genome shotgun (WGS) entry which is preliminary data.</text>
</comment>
<evidence type="ECO:0000313" key="3">
    <source>
        <dbReference type="Proteomes" id="UP001153678"/>
    </source>
</evidence>
<dbReference type="SUPFAM" id="SSF52980">
    <property type="entry name" value="Restriction endonuclease-like"/>
    <property type="match status" value="1"/>
</dbReference>
<evidence type="ECO:0000313" key="2">
    <source>
        <dbReference type="EMBL" id="CAI2196900.1"/>
    </source>
</evidence>